<feature type="region of interest" description="Disordered" evidence="3">
    <location>
        <begin position="36"/>
        <end position="71"/>
    </location>
</feature>
<evidence type="ECO:0000313" key="6">
    <source>
        <dbReference type="EMBL" id="EAA18099.1"/>
    </source>
</evidence>
<dbReference type="Proteomes" id="UP000008553">
    <property type="component" value="Unassembled WGS sequence"/>
</dbReference>
<feature type="transmembrane region" description="Helical" evidence="4">
    <location>
        <begin position="112"/>
        <end position="131"/>
    </location>
</feature>
<feature type="compositionally biased region" description="Acidic residues" evidence="3">
    <location>
        <begin position="52"/>
        <end position="68"/>
    </location>
</feature>
<dbReference type="Pfam" id="PF12947">
    <property type="entry name" value="EGF_3"/>
    <property type="match status" value="1"/>
</dbReference>
<evidence type="ECO:0000313" key="7">
    <source>
        <dbReference type="Proteomes" id="UP000008553"/>
    </source>
</evidence>
<dbReference type="InterPro" id="IPR024731">
    <property type="entry name" value="NELL2-like_EGF"/>
</dbReference>
<feature type="compositionally biased region" description="Polar residues" evidence="3">
    <location>
        <begin position="36"/>
        <end position="49"/>
    </location>
</feature>
<evidence type="ECO:0000259" key="5">
    <source>
        <dbReference type="PROSITE" id="PS01186"/>
    </source>
</evidence>
<organism evidence="6 7">
    <name type="scientific">Plasmodium yoelii yoelii</name>
    <dbReference type="NCBI Taxonomy" id="73239"/>
    <lineage>
        <taxon>Eukaryota</taxon>
        <taxon>Sar</taxon>
        <taxon>Alveolata</taxon>
        <taxon>Apicomplexa</taxon>
        <taxon>Aconoidasida</taxon>
        <taxon>Haemosporida</taxon>
        <taxon>Plasmodiidae</taxon>
        <taxon>Plasmodium</taxon>
        <taxon>Plasmodium (Vinckeia)</taxon>
    </lineage>
</organism>
<sequence>MVIIYQILKANLKIQIYLNPLKLELLQIHHSPNLQYNPGNTNGDSQNSIHSDDEEEDDEDEDDDEEDCSVNNGGCGENLLCEKMESGIIKCSCPSGYKLNGTSCIELLSAHSVNYCFCGILIILIILVSMIY</sequence>
<protein>
    <submittedName>
        <fullName evidence="6">MSP4/5-related</fullName>
    </submittedName>
</protein>
<keyword evidence="2" id="KW-1015">Disulfide bond</keyword>
<evidence type="ECO:0000256" key="1">
    <source>
        <dbReference type="ARBA" id="ARBA00022536"/>
    </source>
</evidence>
<accession>Q7RC17</accession>
<proteinExistence type="predicted"/>
<reference evidence="6 7" key="1">
    <citation type="journal article" date="2002" name="Nature">
        <title>Genome sequence and comparative analysis of the model rodent malaria parasite Plasmodium yoelii yoelii.</title>
        <authorList>
            <person name="Carlton J.M."/>
            <person name="Angiuoli S.V."/>
            <person name="Suh B.B."/>
            <person name="Kooij T.W."/>
            <person name="Pertea M."/>
            <person name="Silva J.C."/>
            <person name="Ermolaeva M.D."/>
            <person name="Allen J.E."/>
            <person name="Selengut J.D."/>
            <person name="Koo H.L."/>
            <person name="Peterson J.D."/>
            <person name="Pop M."/>
            <person name="Kosack D.S."/>
            <person name="Shumway M.F."/>
            <person name="Bidwell S.L."/>
            <person name="Shallom S.J."/>
            <person name="van Aken S.E."/>
            <person name="Riedmuller S.B."/>
            <person name="Feldblyum T.V."/>
            <person name="Cho J.K."/>
            <person name="Quackenbush J."/>
            <person name="Sedegah M."/>
            <person name="Shoaibi A."/>
            <person name="Cummings L.M."/>
            <person name="Florens L."/>
            <person name="Yates J.R."/>
            <person name="Raine J.D."/>
            <person name="Sinden R.E."/>
            <person name="Harris M.A."/>
            <person name="Cunningham D.A."/>
            <person name="Preiser P.R."/>
            <person name="Bergman L.W."/>
            <person name="Vaidya A.B."/>
            <person name="van Lin L.H."/>
            <person name="Janse C.J."/>
            <person name="Waters A.P."/>
            <person name="Smith H.O."/>
            <person name="White O.R."/>
            <person name="Salzberg S.L."/>
            <person name="Venter J.C."/>
            <person name="Fraser C.M."/>
            <person name="Hoffman S.L."/>
            <person name="Gardner M.J."/>
            <person name="Carucci D.J."/>
        </authorList>
    </citation>
    <scope>NUCLEOTIDE SEQUENCE [LARGE SCALE GENOMIC DNA]</scope>
    <source>
        <strain evidence="6 7">17XNL</strain>
    </source>
</reference>
<dbReference type="AlphaFoldDB" id="Q7RC17"/>
<feature type="domain" description="EGF-like" evidence="5">
    <location>
        <begin position="91"/>
        <end position="104"/>
    </location>
</feature>
<dbReference type="Gene3D" id="2.10.25.10">
    <property type="entry name" value="Laminin"/>
    <property type="match status" value="1"/>
</dbReference>
<evidence type="ECO:0000256" key="4">
    <source>
        <dbReference type="SAM" id="Phobius"/>
    </source>
</evidence>
<dbReference type="InParanoid" id="Q7RC17"/>
<dbReference type="SUPFAM" id="SSF57196">
    <property type="entry name" value="EGF/Laminin"/>
    <property type="match status" value="1"/>
</dbReference>
<keyword evidence="4" id="KW-0812">Transmembrane</keyword>
<keyword evidence="1" id="KW-0245">EGF-like domain</keyword>
<evidence type="ECO:0000256" key="2">
    <source>
        <dbReference type="ARBA" id="ARBA00023157"/>
    </source>
</evidence>
<dbReference type="InterPro" id="IPR000742">
    <property type="entry name" value="EGF"/>
</dbReference>
<evidence type="ECO:0000256" key="3">
    <source>
        <dbReference type="SAM" id="MobiDB-lite"/>
    </source>
</evidence>
<dbReference type="PROSITE" id="PS01186">
    <property type="entry name" value="EGF_2"/>
    <property type="match status" value="1"/>
</dbReference>
<keyword evidence="7" id="KW-1185">Reference proteome</keyword>
<comment type="caution">
    <text evidence="6">The sequence shown here is derived from an EMBL/GenBank/DDBJ whole genome shotgun (WGS) entry which is preliminary data.</text>
</comment>
<keyword evidence="4" id="KW-0472">Membrane</keyword>
<dbReference type="EMBL" id="AABL01001964">
    <property type="protein sequence ID" value="EAA18099.1"/>
    <property type="molecule type" value="Genomic_DNA"/>
</dbReference>
<keyword evidence="4" id="KW-1133">Transmembrane helix</keyword>
<dbReference type="PaxDb" id="73239-Q7RC17"/>
<name>Q7RC17_PLAYO</name>
<gene>
    <name evidence="6" type="ORF">PY05967</name>
</gene>